<reference evidence="2 3" key="1">
    <citation type="journal article" date="2013" name="PLoS Genet.">
        <title>Plant-symbiotic fungi as chemical engineers: Multi-genome analysis of the Clavicipitaceae reveals dynamics of alkaloid loci.</title>
        <authorList>
            <person name="Schardl C.L."/>
            <person name="Young C.A."/>
            <person name="Hesse U."/>
            <person name="Amyotte S.G."/>
            <person name="Andreeva K."/>
            <person name="Calie P.J."/>
            <person name="Fleetwood D.J."/>
            <person name="Haws D.C."/>
            <person name="Moore N."/>
            <person name="Oeser B."/>
            <person name="Panaccione D.G."/>
            <person name="Schweri K.K."/>
            <person name="Voisey C.R."/>
            <person name="Farman M.L."/>
            <person name="Jaromczyk J.W."/>
            <person name="Roe B.A."/>
            <person name="O'Sullivan D.M."/>
            <person name="Scott B."/>
            <person name="Tudzynski P."/>
            <person name="An Z."/>
            <person name="Arnaoudova E.G."/>
            <person name="Bullock C.T."/>
            <person name="Charlton N.D."/>
            <person name="Chen L."/>
            <person name="Cox M."/>
            <person name="Dinkins R.D."/>
            <person name="Florea S."/>
            <person name="Glenn A.E."/>
            <person name="Gordon A."/>
            <person name="Gueldener U."/>
            <person name="Harris D.R."/>
            <person name="Hollin W."/>
            <person name="Jaromczyk J."/>
            <person name="Johnson R.D."/>
            <person name="Khan A.K."/>
            <person name="Leistner E."/>
            <person name="Leuchtmann A."/>
            <person name="Li C."/>
            <person name="Liu J."/>
            <person name="Liu J."/>
            <person name="Liu M."/>
            <person name="Mace W."/>
            <person name="Machado C."/>
            <person name="Nagabhyru P."/>
            <person name="Pan J."/>
            <person name="Schmid J."/>
            <person name="Sugawara K."/>
            <person name="Steiner U."/>
            <person name="Takach J.E."/>
            <person name="Tanaka E."/>
            <person name="Webb J.S."/>
            <person name="Wilson E.V."/>
            <person name="Wiseman J.L."/>
            <person name="Yoshida R."/>
            <person name="Zeng Z."/>
        </authorList>
    </citation>
    <scope>NUCLEOTIDE SEQUENCE [LARGE SCALE GENOMIC DNA]</scope>
    <source>
        <strain evidence="2 3">20.1</strain>
    </source>
</reference>
<feature type="region of interest" description="Disordered" evidence="1">
    <location>
        <begin position="1"/>
        <end position="41"/>
    </location>
</feature>
<feature type="compositionally biased region" description="Basic and acidic residues" evidence="1">
    <location>
        <begin position="190"/>
        <end position="199"/>
    </location>
</feature>
<feature type="compositionally biased region" description="Low complexity" evidence="1">
    <location>
        <begin position="8"/>
        <end position="18"/>
    </location>
</feature>
<protein>
    <submittedName>
        <fullName evidence="2">Uncharacterized protein</fullName>
    </submittedName>
</protein>
<dbReference type="EMBL" id="CAGA01000176">
    <property type="protein sequence ID" value="CCE34928.1"/>
    <property type="molecule type" value="Genomic_DNA"/>
</dbReference>
<dbReference type="Proteomes" id="UP000016801">
    <property type="component" value="Unassembled WGS sequence"/>
</dbReference>
<proteinExistence type="predicted"/>
<organism evidence="2 3">
    <name type="scientific">Claviceps purpurea (strain 20.1)</name>
    <name type="common">Ergot fungus</name>
    <name type="synonym">Sphacelia segetum</name>
    <dbReference type="NCBI Taxonomy" id="1111077"/>
    <lineage>
        <taxon>Eukaryota</taxon>
        <taxon>Fungi</taxon>
        <taxon>Dikarya</taxon>
        <taxon>Ascomycota</taxon>
        <taxon>Pezizomycotina</taxon>
        <taxon>Sordariomycetes</taxon>
        <taxon>Hypocreomycetidae</taxon>
        <taxon>Hypocreales</taxon>
        <taxon>Clavicipitaceae</taxon>
        <taxon>Claviceps</taxon>
    </lineage>
</organism>
<name>M1WGX9_CLAP2</name>
<feature type="region of interest" description="Disordered" evidence="1">
    <location>
        <begin position="178"/>
        <end position="199"/>
    </location>
</feature>
<accession>M1WGX9</accession>
<gene>
    <name evidence="2" type="ORF">CPUR_08867</name>
</gene>
<dbReference type="eggNOG" id="ENOG502SW3I">
    <property type="taxonomic scope" value="Eukaryota"/>
</dbReference>
<evidence type="ECO:0000313" key="2">
    <source>
        <dbReference type="EMBL" id="CCE34928.1"/>
    </source>
</evidence>
<dbReference type="AlphaFoldDB" id="M1WGX9"/>
<feature type="region of interest" description="Disordered" evidence="1">
    <location>
        <begin position="290"/>
        <end position="340"/>
    </location>
</feature>
<evidence type="ECO:0000256" key="1">
    <source>
        <dbReference type="SAM" id="MobiDB-lite"/>
    </source>
</evidence>
<sequence>MHDDYDSSDGSASAYTSDEPWSDDASDFQEDISSEGEMDFLPQTRRRITPSEFLECTAAPQFSASQALGMFQETCCMDYGRRQYGSKPASATDNYFPQFYLDMWSLVGLPLRSVVLEGSSFDNVTFTLHHWQAPYSSKHANSSLPFELTGRTFRLATGSAREVWFVVMHPVQAEMTELPGSHRTGTGRHRQAETGERSAMRKDHAEALAIYIKHIFQEGALLGEGVEPSWKLGDRRSQNMTFQKWSIFQTLFMEKWSTFAERHGYDDYWVEHQPAFHAYDHGANVHIPIPSGMDNVSREVPVRPDEDASSSGSSRQESEEESEGENISQRENTDDESDSP</sequence>
<dbReference type="HOGENOM" id="CLU_816374_0_0_1"/>
<evidence type="ECO:0000313" key="3">
    <source>
        <dbReference type="Proteomes" id="UP000016801"/>
    </source>
</evidence>
<dbReference type="OrthoDB" id="5028325at2759"/>
<feature type="compositionally biased region" description="Basic and acidic residues" evidence="1">
    <location>
        <begin position="296"/>
        <end position="306"/>
    </location>
</feature>
<keyword evidence="3" id="KW-1185">Reference proteome</keyword>
<feature type="compositionally biased region" description="Acidic residues" evidence="1">
    <location>
        <begin position="20"/>
        <end position="38"/>
    </location>
</feature>
<comment type="caution">
    <text evidence="2">The sequence shown here is derived from an EMBL/GenBank/DDBJ whole genome shotgun (WGS) entry which is preliminary data.</text>
</comment>